<proteinExistence type="predicted"/>
<dbReference type="Proteomes" id="UP001165121">
    <property type="component" value="Unassembled WGS sequence"/>
</dbReference>
<dbReference type="AlphaFoldDB" id="A0A9W6Y002"/>
<reference evidence="2" key="1">
    <citation type="submission" date="2023-04" db="EMBL/GenBank/DDBJ databases">
        <title>Phytophthora fragariaefolia NBRC 109709.</title>
        <authorList>
            <person name="Ichikawa N."/>
            <person name="Sato H."/>
            <person name="Tonouchi N."/>
        </authorList>
    </citation>
    <scope>NUCLEOTIDE SEQUENCE</scope>
    <source>
        <strain evidence="2">NBRC 109709</strain>
    </source>
</reference>
<evidence type="ECO:0000256" key="1">
    <source>
        <dbReference type="SAM" id="MobiDB-lite"/>
    </source>
</evidence>
<evidence type="ECO:0000313" key="3">
    <source>
        <dbReference type="Proteomes" id="UP001165121"/>
    </source>
</evidence>
<sequence>MNAWILISGGSSAVRRSFTAKLKWWLAHPINGIAPTRVPIYWFTEQLSPTMNVTACGGTSAGTGELTAGVPQPVEVIINNQISRAYSGDRKHRQDGVREGLCSAQSSTSTNRSENEQRPTTGSYRGSGNYTRNAACGQTRLAHPGNYQASRLVNQKLRVEGQIYGSRAPTGRLGATGGGGAEPEARGTDIRVELMALSACTVGAWALTADEQKQRLGEILQQRDCGEADFLVHRKITPKAEPQDTLWGTGRPWVEAHFHEMHYPAKDGTAIVQVSRRALRHDNGLLTRWTTHGLKIHCTGQVRHN</sequence>
<comment type="caution">
    <text evidence="2">The sequence shown here is derived from an EMBL/GenBank/DDBJ whole genome shotgun (WGS) entry which is preliminary data.</text>
</comment>
<name>A0A9W6Y002_9STRA</name>
<gene>
    <name evidence="2" type="ORF">Pfra01_001902200</name>
</gene>
<feature type="compositionally biased region" description="Basic and acidic residues" evidence="1">
    <location>
        <begin position="87"/>
        <end position="98"/>
    </location>
</feature>
<dbReference type="EMBL" id="BSXT01002409">
    <property type="protein sequence ID" value="GMF48800.1"/>
    <property type="molecule type" value="Genomic_DNA"/>
</dbReference>
<protein>
    <submittedName>
        <fullName evidence="2">Unnamed protein product</fullName>
    </submittedName>
</protein>
<feature type="region of interest" description="Disordered" evidence="1">
    <location>
        <begin position="87"/>
        <end position="130"/>
    </location>
</feature>
<keyword evidence="3" id="KW-1185">Reference proteome</keyword>
<dbReference type="OrthoDB" id="129342at2759"/>
<organism evidence="2 3">
    <name type="scientific">Phytophthora fragariaefolia</name>
    <dbReference type="NCBI Taxonomy" id="1490495"/>
    <lineage>
        <taxon>Eukaryota</taxon>
        <taxon>Sar</taxon>
        <taxon>Stramenopiles</taxon>
        <taxon>Oomycota</taxon>
        <taxon>Peronosporomycetes</taxon>
        <taxon>Peronosporales</taxon>
        <taxon>Peronosporaceae</taxon>
        <taxon>Phytophthora</taxon>
    </lineage>
</organism>
<feature type="compositionally biased region" description="Polar residues" evidence="1">
    <location>
        <begin position="103"/>
        <end position="130"/>
    </location>
</feature>
<accession>A0A9W6Y002</accession>
<evidence type="ECO:0000313" key="2">
    <source>
        <dbReference type="EMBL" id="GMF48800.1"/>
    </source>
</evidence>